<dbReference type="Proteomes" id="UP001607303">
    <property type="component" value="Unassembled WGS sequence"/>
</dbReference>
<evidence type="ECO:0000313" key="2">
    <source>
        <dbReference type="EMBL" id="KAL2723191.1"/>
    </source>
</evidence>
<keyword evidence="3" id="KW-1185">Reference proteome</keyword>
<proteinExistence type="predicted"/>
<protein>
    <submittedName>
        <fullName evidence="2">Uncharacterized protein</fullName>
    </submittedName>
</protein>
<evidence type="ECO:0000313" key="3">
    <source>
        <dbReference type="Proteomes" id="UP001607303"/>
    </source>
</evidence>
<feature type="compositionally biased region" description="Polar residues" evidence="1">
    <location>
        <begin position="160"/>
        <end position="175"/>
    </location>
</feature>
<gene>
    <name evidence="2" type="ORF">V1477_019782</name>
</gene>
<sequence>MYTYVGKHEIVVLPVWEAPDEKLDARKERVELGISEKHELDISVSNIPRKCFEISNDPGHKLLLASIESRLLLKMTINEPILKLNTARLKRSNVRKGIWMKTDGRGNVETAKARVHAGLKTVQHLLRVNKNAVCTVHFCVLSTPRFRDQRTSRSMREVDNISSATLQQQPTSLCL</sequence>
<organism evidence="2 3">
    <name type="scientific">Vespula maculifrons</name>
    <name type="common">Eastern yellow jacket</name>
    <name type="synonym">Wasp</name>
    <dbReference type="NCBI Taxonomy" id="7453"/>
    <lineage>
        <taxon>Eukaryota</taxon>
        <taxon>Metazoa</taxon>
        <taxon>Ecdysozoa</taxon>
        <taxon>Arthropoda</taxon>
        <taxon>Hexapoda</taxon>
        <taxon>Insecta</taxon>
        <taxon>Pterygota</taxon>
        <taxon>Neoptera</taxon>
        <taxon>Endopterygota</taxon>
        <taxon>Hymenoptera</taxon>
        <taxon>Apocrita</taxon>
        <taxon>Aculeata</taxon>
        <taxon>Vespoidea</taxon>
        <taxon>Vespidae</taxon>
        <taxon>Vespinae</taxon>
        <taxon>Vespula</taxon>
    </lineage>
</organism>
<name>A0ABD2ARF2_VESMC</name>
<accession>A0ABD2ARF2</accession>
<dbReference type="EMBL" id="JAYRBN010000115">
    <property type="protein sequence ID" value="KAL2723191.1"/>
    <property type="molecule type" value="Genomic_DNA"/>
</dbReference>
<comment type="caution">
    <text evidence="2">The sequence shown here is derived from an EMBL/GenBank/DDBJ whole genome shotgun (WGS) entry which is preliminary data.</text>
</comment>
<feature type="region of interest" description="Disordered" evidence="1">
    <location>
        <begin position="151"/>
        <end position="175"/>
    </location>
</feature>
<evidence type="ECO:0000256" key="1">
    <source>
        <dbReference type="SAM" id="MobiDB-lite"/>
    </source>
</evidence>
<dbReference type="AlphaFoldDB" id="A0ABD2ARF2"/>
<reference evidence="2 3" key="1">
    <citation type="journal article" date="2024" name="Ann. Entomol. Soc. Am.">
        <title>Genomic analyses of the southern and eastern yellowjacket wasps (Hymenoptera: Vespidae) reveal evolutionary signatures of social life.</title>
        <authorList>
            <person name="Catto M.A."/>
            <person name="Caine P.B."/>
            <person name="Orr S.E."/>
            <person name="Hunt B.G."/>
            <person name="Goodisman M.A.D."/>
        </authorList>
    </citation>
    <scope>NUCLEOTIDE SEQUENCE [LARGE SCALE GENOMIC DNA]</scope>
    <source>
        <strain evidence="2">232</strain>
        <tissue evidence="2">Head and thorax</tissue>
    </source>
</reference>